<dbReference type="Pfam" id="PF03781">
    <property type="entry name" value="FGE-sulfatase"/>
    <property type="match status" value="1"/>
</dbReference>
<dbReference type="RefSeq" id="WP_149111113.1">
    <property type="nucleotide sequence ID" value="NZ_CP042425.1"/>
</dbReference>
<dbReference type="KEGG" id="lrs:PX52LOC_03324"/>
<dbReference type="SUPFAM" id="SSF56436">
    <property type="entry name" value="C-type lectin-like"/>
    <property type="match status" value="1"/>
</dbReference>
<dbReference type="InterPro" id="IPR051043">
    <property type="entry name" value="Sulfatase_Mod_Factor_Kinase"/>
</dbReference>
<keyword evidence="3" id="KW-1185">Reference proteome</keyword>
<gene>
    <name evidence="2" type="ORF">PX52LOC_03324</name>
</gene>
<protein>
    <submittedName>
        <fullName evidence="2">Formylglycine-generating enzyme family protein</fullName>
    </submittedName>
</protein>
<dbReference type="Proteomes" id="UP000324974">
    <property type="component" value="Chromosome"/>
</dbReference>
<accession>A0A5C1AGY7</accession>
<dbReference type="OrthoDB" id="9812426at2"/>
<evidence type="ECO:0000313" key="3">
    <source>
        <dbReference type="Proteomes" id="UP000324974"/>
    </source>
</evidence>
<reference evidence="3" key="1">
    <citation type="submission" date="2019-08" db="EMBL/GenBank/DDBJ databases">
        <title>Limnoglobus roseus gen. nov., sp. nov., a novel freshwater planctomycete with a giant genome from the family Gemmataceae.</title>
        <authorList>
            <person name="Kulichevskaya I.S."/>
            <person name="Naumoff D.G."/>
            <person name="Miroshnikov K."/>
            <person name="Ivanova A."/>
            <person name="Philippov D.A."/>
            <person name="Hakobyan A."/>
            <person name="Rijpstra I.C."/>
            <person name="Sinninghe Damste J.S."/>
            <person name="Liesack W."/>
            <person name="Dedysh S.N."/>
        </authorList>
    </citation>
    <scope>NUCLEOTIDE SEQUENCE [LARGE SCALE GENOMIC DNA]</scope>
    <source>
        <strain evidence="3">PX52</strain>
    </source>
</reference>
<evidence type="ECO:0000259" key="1">
    <source>
        <dbReference type="Pfam" id="PF03781"/>
    </source>
</evidence>
<proteinExistence type="predicted"/>
<dbReference type="EMBL" id="CP042425">
    <property type="protein sequence ID" value="QEL16374.1"/>
    <property type="molecule type" value="Genomic_DNA"/>
</dbReference>
<dbReference type="AlphaFoldDB" id="A0A5C1AGY7"/>
<sequence length="326" mass="35182">MSDSNDPALPSAPTLVALERLLTAPPPTALGGEAWRLITAALGHADFYAVLDYALDAGLVEPCGVFDPGREPNLTWVNPIDGSEMVWIPPGRCMIGPDRVPAEMTGFSLARHPVTNTQFARFLAATGYTPPADGDAAVGTDGYANGAFLEHWIGRTPPKELLDDPVVYVSYRDALAYCAWAGLSVPGEFQWEKAARGPDGRTYPWGDAKPARRGVAHFGSRETVAVGQYTRSRSPYGCEQMAGNVSTWCQPGDADRPGERPPPRPTVALLHVGQPLHAAVRGGAFKRAGPETLRAFHRRRLSVARRNDWVGIRPSFPLPVRPANAD</sequence>
<evidence type="ECO:0000313" key="2">
    <source>
        <dbReference type="EMBL" id="QEL16374.1"/>
    </source>
</evidence>
<dbReference type="InterPro" id="IPR042095">
    <property type="entry name" value="SUMF_sf"/>
</dbReference>
<dbReference type="InterPro" id="IPR005532">
    <property type="entry name" value="SUMF_dom"/>
</dbReference>
<dbReference type="PANTHER" id="PTHR23150:SF19">
    <property type="entry name" value="FORMYLGLYCINE-GENERATING ENZYME"/>
    <property type="match status" value="1"/>
</dbReference>
<dbReference type="InterPro" id="IPR016187">
    <property type="entry name" value="CTDL_fold"/>
</dbReference>
<dbReference type="PANTHER" id="PTHR23150">
    <property type="entry name" value="SULFATASE MODIFYING FACTOR 1, 2"/>
    <property type="match status" value="1"/>
</dbReference>
<dbReference type="GO" id="GO:0120147">
    <property type="term" value="F:formylglycine-generating oxidase activity"/>
    <property type="evidence" value="ECO:0007669"/>
    <property type="project" value="TreeGrafter"/>
</dbReference>
<name>A0A5C1AGY7_9BACT</name>
<organism evidence="2 3">
    <name type="scientific">Limnoglobus roseus</name>
    <dbReference type="NCBI Taxonomy" id="2598579"/>
    <lineage>
        <taxon>Bacteria</taxon>
        <taxon>Pseudomonadati</taxon>
        <taxon>Planctomycetota</taxon>
        <taxon>Planctomycetia</taxon>
        <taxon>Gemmatales</taxon>
        <taxon>Gemmataceae</taxon>
        <taxon>Limnoglobus</taxon>
    </lineage>
</organism>
<feature type="domain" description="Sulfatase-modifying factor enzyme-like" evidence="1">
    <location>
        <begin position="83"/>
        <end position="313"/>
    </location>
</feature>
<dbReference type="Gene3D" id="3.90.1580.10">
    <property type="entry name" value="paralog of FGE (formylglycine-generating enzyme)"/>
    <property type="match status" value="1"/>
</dbReference>